<reference evidence="2" key="1">
    <citation type="submission" date="2014-01" db="EMBL/GenBank/DDBJ databases">
        <title>The Genome Sequence of Anopheles melas CM1001059_A (V2).</title>
        <authorList>
            <consortium name="The Broad Institute Genomics Platform"/>
            <person name="Neafsey D.E."/>
            <person name="Besansky N."/>
            <person name="Howell P."/>
            <person name="Walton C."/>
            <person name="Young S.K."/>
            <person name="Zeng Q."/>
            <person name="Gargeya S."/>
            <person name="Fitzgerald M."/>
            <person name="Haas B."/>
            <person name="Abouelleil A."/>
            <person name="Allen A.W."/>
            <person name="Alvarado L."/>
            <person name="Arachchi H.M."/>
            <person name="Berlin A.M."/>
            <person name="Chapman S.B."/>
            <person name="Gainer-Dewar J."/>
            <person name="Goldberg J."/>
            <person name="Griggs A."/>
            <person name="Gujja S."/>
            <person name="Hansen M."/>
            <person name="Howarth C."/>
            <person name="Imamovic A."/>
            <person name="Ireland A."/>
            <person name="Larimer J."/>
            <person name="McCowan C."/>
            <person name="Murphy C."/>
            <person name="Pearson M."/>
            <person name="Poon T.W."/>
            <person name="Priest M."/>
            <person name="Roberts A."/>
            <person name="Saif S."/>
            <person name="Shea T."/>
            <person name="Sisk P."/>
            <person name="Sykes S."/>
            <person name="Wortman J."/>
            <person name="Nusbaum C."/>
            <person name="Birren B."/>
        </authorList>
    </citation>
    <scope>NUCLEOTIDE SEQUENCE [LARGE SCALE GENOMIC DNA]</scope>
    <source>
        <strain evidence="2">CM1001059</strain>
    </source>
</reference>
<proteinExistence type="predicted"/>
<sequence>MLLFMSLRNSIDCVRADGSVAALLALLLVRFTPLPAQHATLHVCKRETRCKRTQNNVFVVIRRLPGSSLMRRRFELEPDSDFCERPSNPLMLYDCDATFSTCCGDFIDSWSACIC</sequence>
<evidence type="ECO:0000313" key="1">
    <source>
        <dbReference type="EnsemblMetazoa" id="AMEC018909-PA"/>
    </source>
</evidence>
<evidence type="ECO:0000313" key="2">
    <source>
        <dbReference type="Proteomes" id="UP000075902"/>
    </source>
</evidence>
<reference evidence="1" key="2">
    <citation type="submission" date="2020-05" db="UniProtKB">
        <authorList>
            <consortium name="EnsemblMetazoa"/>
        </authorList>
    </citation>
    <scope>IDENTIFICATION</scope>
    <source>
        <strain evidence="1">CM1001059</strain>
    </source>
</reference>
<dbReference type="EnsemblMetazoa" id="AMEC018909-RA">
    <property type="protein sequence ID" value="AMEC018909-PA"/>
    <property type="gene ID" value="AMEC018909"/>
</dbReference>
<dbReference type="Proteomes" id="UP000075902">
    <property type="component" value="Unassembled WGS sequence"/>
</dbReference>
<dbReference type="AlphaFoldDB" id="A0A182UEG1"/>
<organism evidence="1 2">
    <name type="scientific">Anopheles melas</name>
    <dbReference type="NCBI Taxonomy" id="34690"/>
    <lineage>
        <taxon>Eukaryota</taxon>
        <taxon>Metazoa</taxon>
        <taxon>Ecdysozoa</taxon>
        <taxon>Arthropoda</taxon>
        <taxon>Hexapoda</taxon>
        <taxon>Insecta</taxon>
        <taxon>Pterygota</taxon>
        <taxon>Neoptera</taxon>
        <taxon>Endopterygota</taxon>
        <taxon>Diptera</taxon>
        <taxon>Nematocera</taxon>
        <taxon>Culicoidea</taxon>
        <taxon>Culicidae</taxon>
        <taxon>Anophelinae</taxon>
        <taxon>Anopheles</taxon>
    </lineage>
</organism>
<dbReference type="VEuPathDB" id="VectorBase:AMEC018909"/>
<protein>
    <submittedName>
        <fullName evidence="1">Uncharacterized protein</fullName>
    </submittedName>
</protein>
<name>A0A182UEG1_9DIPT</name>
<accession>A0A182UEG1</accession>
<keyword evidence="2" id="KW-1185">Reference proteome</keyword>